<dbReference type="EMBL" id="MTCY01000001">
    <property type="protein sequence ID" value="OWP79741.1"/>
    <property type="molecule type" value="Genomic_DNA"/>
</dbReference>
<dbReference type="SUPFAM" id="SSF82185">
    <property type="entry name" value="Histone H3 K4-specific methyltransferase SET7/9 N-terminal domain"/>
    <property type="match status" value="2"/>
</dbReference>
<protein>
    <recommendedName>
        <fullName evidence="3">MORN repeat variant</fullName>
    </recommendedName>
</protein>
<organism evidence="1 2">
    <name type="scientific">Flavobacterium columnare</name>
    <dbReference type="NCBI Taxonomy" id="996"/>
    <lineage>
        <taxon>Bacteria</taxon>
        <taxon>Pseudomonadati</taxon>
        <taxon>Bacteroidota</taxon>
        <taxon>Flavobacteriia</taxon>
        <taxon>Flavobacteriales</taxon>
        <taxon>Flavobacteriaceae</taxon>
        <taxon>Flavobacterium</taxon>
    </lineage>
</organism>
<proteinExistence type="predicted"/>
<dbReference type="Proteomes" id="UP000198034">
    <property type="component" value="Unassembled WGS sequence"/>
</dbReference>
<evidence type="ECO:0008006" key="3">
    <source>
        <dbReference type="Google" id="ProtNLM"/>
    </source>
</evidence>
<comment type="caution">
    <text evidence="1">The sequence shown here is derived from an EMBL/GenBank/DDBJ whole genome shotgun (WGS) entry which is preliminary data.</text>
</comment>
<dbReference type="AlphaFoldDB" id="A0A246GEB6"/>
<reference evidence="1 2" key="1">
    <citation type="journal article" date="2017" name="Infect. Genet. Evol.">
        <title>Comparative genome analysis of fish pathogen Flavobacterium columnare reveals extensive sequence diversity within the species.</title>
        <authorList>
            <person name="Kayansamruaj P."/>
            <person name="Dong H.T."/>
            <person name="Hirono I."/>
            <person name="Kondo H."/>
            <person name="Senapin S."/>
            <person name="Rodkhum C."/>
        </authorList>
    </citation>
    <scope>NUCLEOTIDE SEQUENCE [LARGE SCALE GENOMIC DNA]</scope>
    <source>
        <strain evidence="1 2">1214</strain>
    </source>
</reference>
<sequence>MKTHKIIFFLVILLITTCKKDKSKYLVELYTDSLFTQKKESLSIDSLEQIKQNGFVKISQYDNKSSEKGRIINGKKVGNWKKYFNPLDQNKISEECTYSEKGDLINYKIYDLKTQKIIENRNYTNDNLVGIQQDFYPTGKLHIQFETDKNGRFINNYKVLSQNGKEIYQSFLGATGTGYIKYYDKDNLLIWEGLFKNKKKEGWHYEYLIEYGGKTTEKLCNQYKSDSLIQTKTQKF</sequence>
<gene>
    <name evidence="1" type="ORF">BWK62_00440</name>
</gene>
<evidence type="ECO:0000313" key="2">
    <source>
        <dbReference type="Proteomes" id="UP000198034"/>
    </source>
</evidence>
<evidence type="ECO:0000313" key="1">
    <source>
        <dbReference type="EMBL" id="OWP79741.1"/>
    </source>
</evidence>
<name>A0A246GEB6_9FLAO</name>
<accession>A0A246GEB6</accession>